<gene>
    <name evidence="3" type="ORF">BJY01DRAFT_247886</name>
</gene>
<name>A0ABR4JZT5_9EURO</name>
<dbReference type="Proteomes" id="UP001610446">
    <property type="component" value="Unassembled WGS sequence"/>
</dbReference>
<keyword evidence="4" id="KW-1185">Reference proteome</keyword>
<dbReference type="PANTHER" id="PTHR35186:SF4">
    <property type="entry name" value="PRION-INHIBITION AND PROPAGATION HELO DOMAIN-CONTAINING PROTEIN"/>
    <property type="match status" value="1"/>
</dbReference>
<feature type="compositionally biased region" description="Low complexity" evidence="1">
    <location>
        <begin position="702"/>
        <end position="714"/>
    </location>
</feature>
<proteinExistence type="predicted"/>
<evidence type="ECO:0000259" key="2">
    <source>
        <dbReference type="Pfam" id="PF24476"/>
    </source>
</evidence>
<feature type="domain" description="DUF7580" evidence="2">
    <location>
        <begin position="349"/>
        <end position="495"/>
    </location>
</feature>
<comment type="caution">
    <text evidence="3">The sequence shown here is derived from an EMBL/GenBank/DDBJ whole genome shotgun (WGS) entry which is preliminary data.</text>
</comment>
<evidence type="ECO:0000313" key="4">
    <source>
        <dbReference type="Proteomes" id="UP001610446"/>
    </source>
</evidence>
<dbReference type="PANTHER" id="PTHR35186">
    <property type="entry name" value="ANK_REP_REGION DOMAIN-CONTAINING PROTEIN"/>
    <property type="match status" value="1"/>
</dbReference>
<dbReference type="Pfam" id="PF24476">
    <property type="entry name" value="DUF7580"/>
    <property type="match status" value="1"/>
</dbReference>
<accession>A0ABR4JZT5</accession>
<feature type="region of interest" description="Disordered" evidence="1">
    <location>
        <begin position="695"/>
        <end position="715"/>
    </location>
</feature>
<evidence type="ECO:0000256" key="1">
    <source>
        <dbReference type="SAM" id="MobiDB-lite"/>
    </source>
</evidence>
<dbReference type="InterPro" id="IPR056002">
    <property type="entry name" value="DUF7580"/>
</dbReference>
<sequence length="1578" mass="175068">MSGLEIAGVVLGAIPLILSLLEKYSSINKLLSFQSTRAELQEVVAVLERVSTRFQRVVETLLQRILDPQQASEMLLGLDHESWSNPTVQAGILTLLGPSTDYFNALCFVFNEKIQGVKCELVEKTGGHSGWGKRLRFTLGIRHLRQELRDSEQILDELQLIVDAAIPQFKADLATPTRASNILEKAEHLSQRAKLLRLVLKHMPIHKEIAIYPMAGIIGHSGVTFTLLFRTAALSPESESTWQEARASISPLAKSRLQAGATAGSPNSQSHGLQFGRKSVRFKDYPLNPIDIDEMPRTLWVESLAELGRRLQSARPRHYGKTSSCFVHQSSASLITVKLRTCENLMIVSLKDVLHVQGGIPTITNKLALAVALARAFLLFYDTGFMPEILTQENIWFARESNEILLGNILFPAHASEIQRVAHQARDQLHFCRICTMLGALLVEVLLTRGLPVEDQAAKRDSAPLKRLSGALWALPDIQFRFGHSICKAVQECLQGIEPRDNVKTQKKAFLDLVLRPLEKALLEISAFRVQSPPSGKTVLVNDWVNAVGPYKNPDFPLKLDEDTTELSPLKNPAVFEVFIGYVESMRISCANIPWLSETFSEEARLFGKILEQLEELPQPAALDSLNVGRIELLVRQCVRGISTIPQIYEDEAQSASSRKAAKSLQSQLNIAILELSGFLPDLQEGFLLSRQGTPLMEPKSRSAPTPSRTSSVSDLGSIFDRDSFPLSAQTSVAGDQATEIQYLDSRGLAREILVGLQDVLDPRYLMRRSQPVNEQDFSSSLRQILVSYFESLQKTDRDDTFSAESSPNPIYQKAHAMAYREIEFLLSQLASMCRAQSDIPHSETLTKANNEEMEIVPALLATDFLVGGKAFGRLRFRLRRAVQQDTMDIIQEEVLQCLPLATLGLYSAVLNVRWDVSGFIMSESDDSTDIGKFLTLTGGSSQAYARRCADYLQWLWQDSKYEICDHIQEYLKHNIYEHPDSTLLILPDGQNGIRATVIGAKETIIAVAQQLAWLTVALRSSSSGAALSDVDFIATKGFEFFIEPGALTNLSSGPAEEQSCWHRLVRNAAIANGFPIPPRGPGQVGLELPFTVMLTLSGARSFVMANKRLALYGFSSFLFPTDHYTDGKDDDKKSGHSIQWHFEAANEPGQYFDCADFLADSNCTWKKNIDERAIATSRHFVGFCRVAEFRLGTSKSEFTNLQQSLLPEASTAVGARIEKVTMGTGGLGFFTAEFEGGIRYPKNIFSLVSPDEYHGTLDTVNRMSMILWDSSTQCGWLVPAQALLLHMAHKWVQSNGIAATFRYADQGTNSYLEDVDDILRTDRKKVIRAQGRDDDTDFELRHLTMRIWNDIRGCMIAQQSAIRDGDGVIGYQSKAISGWELMDFITRPPLEFSMKQDKNGPSDDSWRALALEKNIPVLFCEGAGDVITATASASLCANCNPPLKQESFLVASLASLNHMAQRYGGFQAQTRLTTDWGWQPTAEAALFREHCLSTPGKICHERLQRLINLKDWQHGGNLTLPVTGAVVFGRPGSRLSGLALATATQSPDNAAVPGSTVAKQGKLKKLAERWRKLSPKS</sequence>
<reference evidence="3 4" key="1">
    <citation type="submission" date="2024-07" db="EMBL/GenBank/DDBJ databases">
        <title>Section-level genome sequencing and comparative genomics of Aspergillus sections Usti and Cavernicolus.</title>
        <authorList>
            <consortium name="Lawrence Berkeley National Laboratory"/>
            <person name="Nybo J.L."/>
            <person name="Vesth T.C."/>
            <person name="Theobald S."/>
            <person name="Frisvad J.C."/>
            <person name="Larsen T.O."/>
            <person name="Kjaerboelling I."/>
            <person name="Rothschild-Mancinelli K."/>
            <person name="Lyhne E.K."/>
            <person name="Kogle M.E."/>
            <person name="Barry K."/>
            <person name="Clum A."/>
            <person name="Na H."/>
            <person name="Ledsgaard L."/>
            <person name="Lin J."/>
            <person name="Lipzen A."/>
            <person name="Kuo A."/>
            <person name="Riley R."/>
            <person name="Mondo S."/>
            <person name="Labutti K."/>
            <person name="Haridas S."/>
            <person name="Pangalinan J."/>
            <person name="Salamov A.A."/>
            <person name="Simmons B.A."/>
            <person name="Magnuson J.K."/>
            <person name="Chen J."/>
            <person name="Drula E."/>
            <person name="Henrissat B."/>
            <person name="Wiebenga A."/>
            <person name="Lubbers R.J."/>
            <person name="Gomes A.C."/>
            <person name="Makela M.R."/>
            <person name="Stajich J."/>
            <person name="Grigoriev I.V."/>
            <person name="Mortensen U.H."/>
            <person name="De Vries R.P."/>
            <person name="Baker S.E."/>
            <person name="Andersen M.R."/>
        </authorList>
    </citation>
    <scope>NUCLEOTIDE SEQUENCE [LARGE SCALE GENOMIC DNA]</scope>
    <source>
        <strain evidence="3 4">CBS 123904</strain>
    </source>
</reference>
<evidence type="ECO:0000313" key="3">
    <source>
        <dbReference type="EMBL" id="KAL2845069.1"/>
    </source>
</evidence>
<organism evidence="3 4">
    <name type="scientific">Aspergillus pseudoustus</name>
    <dbReference type="NCBI Taxonomy" id="1810923"/>
    <lineage>
        <taxon>Eukaryota</taxon>
        <taxon>Fungi</taxon>
        <taxon>Dikarya</taxon>
        <taxon>Ascomycota</taxon>
        <taxon>Pezizomycotina</taxon>
        <taxon>Eurotiomycetes</taxon>
        <taxon>Eurotiomycetidae</taxon>
        <taxon>Eurotiales</taxon>
        <taxon>Aspergillaceae</taxon>
        <taxon>Aspergillus</taxon>
        <taxon>Aspergillus subgen. Nidulantes</taxon>
    </lineage>
</organism>
<dbReference type="EMBL" id="JBFXLU010000075">
    <property type="protein sequence ID" value="KAL2845069.1"/>
    <property type="molecule type" value="Genomic_DNA"/>
</dbReference>
<protein>
    <recommendedName>
        <fullName evidence="2">DUF7580 domain-containing protein</fullName>
    </recommendedName>
</protein>